<organism evidence="1 2">
    <name type="scientific">Streptomyces violarus</name>
    <dbReference type="NCBI Taxonomy" id="67380"/>
    <lineage>
        <taxon>Bacteria</taxon>
        <taxon>Bacillati</taxon>
        <taxon>Actinomycetota</taxon>
        <taxon>Actinomycetes</taxon>
        <taxon>Kitasatosporales</taxon>
        <taxon>Streptomycetaceae</taxon>
        <taxon>Streptomyces</taxon>
    </lineage>
</organism>
<name>A0A7W4ZZV9_9ACTN</name>
<accession>A0A7W4ZZV9</accession>
<gene>
    <name evidence="1" type="ORF">FHS41_008214</name>
</gene>
<reference evidence="1 2" key="1">
    <citation type="submission" date="2020-08" db="EMBL/GenBank/DDBJ databases">
        <title>Genomic Encyclopedia of Type Strains, Phase III (KMG-III): the genomes of soil and plant-associated and newly described type strains.</title>
        <authorList>
            <person name="Whitman W."/>
        </authorList>
    </citation>
    <scope>NUCLEOTIDE SEQUENCE [LARGE SCALE GENOMIC DNA]</scope>
    <source>
        <strain evidence="1 2">CECT 3237</strain>
    </source>
</reference>
<proteinExistence type="predicted"/>
<dbReference type="EMBL" id="JACHXE010000015">
    <property type="protein sequence ID" value="MBB3081656.1"/>
    <property type="molecule type" value="Genomic_DNA"/>
</dbReference>
<comment type="caution">
    <text evidence="1">The sequence shown here is derived from an EMBL/GenBank/DDBJ whole genome shotgun (WGS) entry which is preliminary data.</text>
</comment>
<keyword evidence="2" id="KW-1185">Reference proteome</keyword>
<evidence type="ECO:0000313" key="2">
    <source>
        <dbReference type="Proteomes" id="UP000572907"/>
    </source>
</evidence>
<protein>
    <submittedName>
        <fullName evidence="1">Uncharacterized protein</fullName>
    </submittedName>
</protein>
<dbReference type="RefSeq" id="WP_184599751.1">
    <property type="nucleotide sequence ID" value="NZ_BMUP01000015.1"/>
</dbReference>
<dbReference type="AlphaFoldDB" id="A0A7W4ZZV9"/>
<dbReference type="Proteomes" id="UP000572907">
    <property type="component" value="Unassembled WGS sequence"/>
</dbReference>
<evidence type="ECO:0000313" key="1">
    <source>
        <dbReference type="EMBL" id="MBB3081656.1"/>
    </source>
</evidence>
<sequence length="53" mass="6507">MNEIRRLYDRIGLAPARAARTWLAMQWHRWRTWHQILARISHYRARAARTHSP</sequence>